<comment type="subcellular location">
    <subcellularLocation>
        <location evidence="1 7">Nucleus</location>
        <location evidence="1 7">Nucleolus</location>
    </subcellularLocation>
</comment>
<evidence type="ECO:0000256" key="5">
    <source>
        <dbReference type="ARBA" id="ARBA00023274"/>
    </source>
</evidence>
<dbReference type="InterPro" id="IPR012173">
    <property type="entry name" value="Mpp10"/>
</dbReference>
<keyword evidence="9" id="KW-1185">Reference proteome</keyword>
<feature type="region of interest" description="Disordered" evidence="8">
    <location>
        <begin position="622"/>
        <end position="645"/>
    </location>
</feature>
<evidence type="ECO:0000256" key="4">
    <source>
        <dbReference type="ARBA" id="ARBA00023242"/>
    </source>
</evidence>
<proteinExistence type="inferred from homology"/>
<feature type="compositionally biased region" description="Basic and acidic residues" evidence="8">
    <location>
        <begin position="622"/>
        <end position="632"/>
    </location>
</feature>
<protein>
    <recommendedName>
        <fullName evidence="7">U3 small nucleolar ribonucleoprotein protein MPP10</fullName>
    </recommendedName>
</protein>
<dbReference type="PANTHER" id="PTHR17039">
    <property type="entry name" value="U3 SMALL NUCLEOLAR RIBONUCLEOPROTEIN PROTEIN MPP10"/>
    <property type="match status" value="1"/>
</dbReference>
<dbReference type="GO" id="GO:0032040">
    <property type="term" value="C:small-subunit processome"/>
    <property type="evidence" value="ECO:0007669"/>
    <property type="project" value="TreeGrafter"/>
</dbReference>
<feature type="region of interest" description="Disordered" evidence="8">
    <location>
        <begin position="530"/>
        <end position="560"/>
    </location>
</feature>
<dbReference type="GO" id="GO:0006364">
    <property type="term" value="P:rRNA processing"/>
    <property type="evidence" value="ECO:0007669"/>
    <property type="project" value="UniProtKB-KW"/>
</dbReference>
<dbReference type="Pfam" id="PF04006">
    <property type="entry name" value="Mpp10"/>
    <property type="match status" value="1"/>
</dbReference>
<feature type="compositionally biased region" description="Basic and acidic residues" evidence="8">
    <location>
        <begin position="252"/>
        <end position="263"/>
    </location>
</feature>
<sequence>MADTEIFNSILNTINNNTKKPEQFLSIQHDIAIDFKNSIKRLYDFTKQQSQTNTNALPELVTEGFDEEQIWQQLELQNEGELDHLIGDVSKLLAKTKVFKIPISTTNPISEPEQDNEEDLSDNEEDLSDNEEDLSDNEEKMIEDETSEDEEKLQSILKQQTNVKKRKKKSSIVDDKFFKLEELDEYLMKEEKKEKEDEKNEEESSDESVDLFNYFSDDDNQTEKAELLKYADFFDSPESEDENLHYSKRRKSINDKESDDNKSLTDGSDSDNEMDINSEMEDPKSSKKKVTFNLTNDSDETDSIENKNIDLKEDVEIKSSLETRQERLKKRIEKLEEEAIGDKPWQLKGEVTASNRPQNSLLEEFVEFDITTRPAPVITEQTTLKLEDIIKQRIKDKAWDDVEKKFKPVETPLEYKKKLILNQEKSKESLSQIYENEYIRQREALNPNNNEKEEEEPTLHTEIRERMDFVFSKLNALSNFHYTPSRAKPEIRIINNMPAINMEEVAPVGMSDAALLAPEEIKAKPRGDVLGKSERTKTDMKRDRRRKKMRQRARQQAMEQKEKLNALKPGIAKKYKQEKATELVKKLSKDRNIIKMDESSFRAPKSSTAFFNQLQDEVKSHIKAKTDTDNKKKQNNVLSAMKLKL</sequence>
<organism evidence="9 10">
    <name type="scientific">Bombus terrestris</name>
    <name type="common">Buff-tailed bumblebee</name>
    <name type="synonym">Apis terrestris</name>
    <dbReference type="NCBI Taxonomy" id="30195"/>
    <lineage>
        <taxon>Eukaryota</taxon>
        <taxon>Metazoa</taxon>
        <taxon>Ecdysozoa</taxon>
        <taxon>Arthropoda</taxon>
        <taxon>Hexapoda</taxon>
        <taxon>Insecta</taxon>
        <taxon>Pterygota</taxon>
        <taxon>Neoptera</taxon>
        <taxon>Endopterygota</taxon>
        <taxon>Hymenoptera</taxon>
        <taxon>Apocrita</taxon>
        <taxon>Aculeata</taxon>
        <taxon>Apoidea</taxon>
        <taxon>Anthophila</taxon>
        <taxon>Apidae</taxon>
        <taxon>Bombus</taxon>
        <taxon>Bombus</taxon>
    </lineage>
</organism>
<comment type="function">
    <text evidence="7">Involved in nucleolar processing of pre-18S ribosomal RNA.</text>
</comment>
<gene>
    <name evidence="10" type="primary">LOC100643084</name>
</gene>
<dbReference type="KEGG" id="bter:100643084"/>
<feature type="compositionally biased region" description="Acidic residues" evidence="8">
    <location>
        <begin position="199"/>
        <end position="209"/>
    </location>
</feature>
<dbReference type="GeneID" id="100643084"/>
<dbReference type="AlphaFoldDB" id="A0A9B0BXP3"/>
<dbReference type="GO" id="GO:0005732">
    <property type="term" value="C:sno(s)RNA-containing ribonucleoprotein complex"/>
    <property type="evidence" value="ECO:0007669"/>
    <property type="project" value="UniProtKB-UniRule"/>
</dbReference>
<keyword evidence="2 7" id="KW-0690">Ribosome biogenesis</keyword>
<evidence type="ECO:0000256" key="3">
    <source>
        <dbReference type="ARBA" id="ARBA00022552"/>
    </source>
</evidence>
<evidence type="ECO:0000313" key="9">
    <source>
        <dbReference type="Proteomes" id="UP000835206"/>
    </source>
</evidence>
<feature type="compositionally biased region" description="Acidic residues" evidence="8">
    <location>
        <begin position="268"/>
        <end position="280"/>
    </location>
</feature>
<evidence type="ECO:0000256" key="1">
    <source>
        <dbReference type="ARBA" id="ARBA00004604"/>
    </source>
</evidence>
<name>A0A9B0BXP3_BOMTE</name>
<evidence type="ECO:0000313" key="10">
    <source>
        <dbReference type="RefSeq" id="XP_003397287.4"/>
    </source>
</evidence>
<dbReference type="PIRSF" id="PIRSF017300">
    <property type="entry name" value="snoRNP_Mpp10"/>
    <property type="match status" value="1"/>
</dbReference>
<accession>A0A9B0BXP3</accession>
<dbReference type="Proteomes" id="UP000835206">
    <property type="component" value="Chromosome 8"/>
</dbReference>
<feature type="region of interest" description="Disordered" evidence="8">
    <location>
        <begin position="105"/>
        <end position="152"/>
    </location>
</feature>
<feature type="region of interest" description="Disordered" evidence="8">
    <location>
        <begin position="190"/>
        <end position="220"/>
    </location>
</feature>
<feature type="compositionally biased region" description="Basic residues" evidence="8">
    <location>
        <begin position="543"/>
        <end position="553"/>
    </location>
</feature>
<comment type="similarity">
    <text evidence="6 7">Belongs to the MPP10 family.</text>
</comment>
<dbReference type="RefSeq" id="XP_003397287.4">
    <property type="nucleotide sequence ID" value="XM_003397239.4"/>
</dbReference>
<dbReference type="OrthoDB" id="445326at2759"/>
<evidence type="ECO:0000256" key="8">
    <source>
        <dbReference type="SAM" id="MobiDB-lite"/>
    </source>
</evidence>
<feature type="compositionally biased region" description="Acidic residues" evidence="8">
    <location>
        <begin position="112"/>
        <end position="151"/>
    </location>
</feature>
<evidence type="ECO:0000256" key="2">
    <source>
        <dbReference type="ARBA" id="ARBA00022517"/>
    </source>
</evidence>
<evidence type="ECO:0000256" key="7">
    <source>
        <dbReference type="PIRNR" id="PIRNR017300"/>
    </source>
</evidence>
<evidence type="ECO:0000256" key="6">
    <source>
        <dbReference type="ARBA" id="ARBA00029455"/>
    </source>
</evidence>
<keyword evidence="3 7" id="KW-0698">rRNA processing</keyword>
<keyword evidence="5 7" id="KW-0687">Ribonucleoprotein</keyword>
<dbReference type="GO" id="GO:0034457">
    <property type="term" value="C:Mpp10 complex"/>
    <property type="evidence" value="ECO:0007669"/>
    <property type="project" value="UniProtKB-UniRule"/>
</dbReference>
<reference evidence="10" key="1">
    <citation type="submission" date="2025-08" db="UniProtKB">
        <authorList>
            <consortium name="RefSeq"/>
        </authorList>
    </citation>
    <scope>IDENTIFICATION</scope>
</reference>
<keyword evidence="4 7" id="KW-0539">Nucleus</keyword>
<feature type="compositionally biased region" description="Basic and acidic residues" evidence="8">
    <location>
        <begin position="530"/>
        <end position="542"/>
    </location>
</feature>
<feature type="region of interest" description="Disordered" evidence="8">
    <location>
        <begin position="234"/>
        <end position="307"/>
    </location>
</feature>
<dbReference type="PANTHER" id="PTHR17039:SF0">
    <property type="entry name" value="U3 SMALL NUCLEOLAR RIBONUCLEOPROTEIN PROTEIN MPP10"/>
    <property type="match status" value="1"/>
</dbReference>